<feature type="region of interest" description="Disordered" evidence="7">
    <location>
        <begin position="264"/>
        <end position="285"/>
    </location>
</feature>
<dbReference type="GO" id="GO:0051011">
    <property type="term" value="F:microtubule minus-end binding"/>
    <property type="evidence" value="ECO:0007669"/>
    <property type="project" value="TreeGrafter"/>
</dbReference>
<dbReference type="PANTHER" id="PTHR19302">
    <property type="entry name" value="GAMMA TUBULIN COMPLEX PROTEIN"/>
    <property type="match status" value="1"/>
</dbReference>
<dbReference type="GO" id="GO:0005874">
    <property type="term" value="C:microtubule"/>
    <property type="evidence" value="ECO:0007669"/>
    <property type="project" value="UniProtKB-KW"/>
</dbReference>
<evidence type="ECO:0000256" key="5">
    <source>
        <dbReference type="RuleBase" id="RU363050"/>
    </source>
</evidence>
<keyword evidence="3 5" id="KW-0493">Microtubule</keyword>
<evidence type="ECO:0000256" key="3">
    <source>
        <dbReference type="ARBA" id="ARBA00022701"/>
    </source>
</evidence>
<evidence type="ECO:0000256" key="7">
    <source>
        <dbReference type="SAM" id="MobiDB-lite"/>
    </source>
</evidence>
<evidence type="ECO:0000313" key="10">
    <source>
        <dbReference type="Proteomes" id="UP000230066"/>
    </source>
</evidence>
<protein>
    <recommendedName>
        <fullName evidence="5">Gamma-tubulin complex component</fullName>
    </recommendedName>
</protein>
<dbReference type="Gene3D" id="1.20.120.1900">
    <property type="entry name" value="Gamma-tubulin complex, C-terminal domain"/>
    <property type="match status" value="1"/>
</dbReference>
<dbReference type="GO" id="GO:0000930">
    <property type="term" value="C:gamma-tubulin complex"/>
    <property type="evidence" value="ECO:0007669"/>
    <property type="project" value="TreeGrafter"/>
</dbReference>
<dbReference type="Pfam" id="PF04130">
    <property type="entry name" value="GCP_C_terminal"/>
    <property type="match status" value="1"/>
</dbReference>
<keyword evidence="10" id="KW-1185">Reference proteome</keyword>
<dbReference type="GO" id="GO:0000922">
    <property type="term" value="C:spindle pole"/>
    <property type="evidence" value="ECO:0007669"/>
    <property type="project" value="InterPro"/>
</dbReference>
<dbReference type="EMBL" id="JXXN02000008">
    <property type="protein sequence ID" value="THD29098.1"/>
    <property type="molecule type" value="Genomic_DNA"/>
</dbReference>
<accession>A0A4E0RYN2</accession>
<dbReference type="GO" id="GO:0000278">
    <property type="term" value="P:mitotic cell cycle"/>
    <property type="evidence" value="ECO:0007669"/>
    <property type="project" value="TreeGrafter"/>
</dbReference>
<comment type="subcellular location">
    <subcellularLocation>
        <location evidence="5">Cytoplasm</location>
        <location evidence="5">Cytoskeleton</location>
        <location evidence="5">Microtubule organizing center</location>
    </subcellularLocation>
</comment>
<evidence type="ECO:0000256" key="6">
    <source>
        <dbReference type="SAM" id="Coils"/>
    </source>
</evidence>
<dbReference type="GO" id="GO:0031122">
    <property type="term" value="P:cytoplasmic microtubule organization"/>
    <property type="evidence" value="ECO:0007669"/>
    <property type="project" value="TreeGrafter"/>
</dbReference>
<keyword evidence="2 5" id="KW-0963">Cytoplasm</keyword>
<dbReference type="GO" id="GO:0043015">
    <property type="term" value="F:gamma-tubulin binding"/>
    <property type="evidence" value="ECO:0007669"/>
    <property type="project" value="InterPro"/>
</dbReference>
<dbReference type="InterPro" id="IPR042241">
    <property type="entry name" value="GCP_C_sf"/>
</dbReference>
<dbReference type="InterPro" id="IPR040457">
    <property type="entry name" value="GCP_C"/>
</dbReference>
<dbReference type="InterPro" id="IPR007259">
    <property type="entry name" value="GCP"/>
</dbReference>
<evidence type="ECO:0000256" key="2">
    <source>
        <dbReference type="ARBA" id="ARBA00022490"/>
    </source>
</evidence>
<dbReference type="AlphaFoldDB" id="A0A4E0RYN2"/>
<evidence type="ECO:0000313" key="9">
    <source>
        <dbReference type="EMBL" id="THD29098.1"/>
    </source>
</evidence>
<dbReference type="Proteomes" id="UP000230066">
    <property type="component" value="Unassembled WGS sequence"/>
</dbReference>
<proteinExistence type="inferred from homology"/>
<feature type="coiled-coil region" evidence="6">
    <location>
        <begin position="65"/>
        <end position="96"/>
    </location>
</feature>
<gene>
    <name evidence="9" type="ORF">D915_000045</name>
</gene>
<reference evidence="9" key="1">
    <citation type="submission" date="2019-03" db="EMBL/GenBank/DDBJ databases">
        <title>Improved annotation for the trematode Fasciola hepatica.</title>
        <authorList>
            <person name="Choi Y.-J."/>
            <person name="Martin J."/>
            <person name="Mitreva M."/>
        </authorList>
    </citation>
    <scope>NUCLEOTIDE SEQUENCE [LARGE SCALE GENOMIC DNA]</scope>
</reference>
<sequence>MATRARGNALSDYLKRVQASAVQLHATRAQRLSRAMTRRQALLKKAAEVHARNLALVEAETQRLIAERRIRKDKELEELKRAAEEASIRRRAALEAEKAADQALLNAVAREQSYRDEVISEARAELESHYASLIEETETRLRAAEKRIEMSRRLNASLEENGAKVREFQAGPSGLTPSNKIDGDHFDSLSFIENEVDGGEILRSSRSVPGASNKSLTEKAQAVSFAVPMEARDDDPLAVLRAKYRHRNAGAFVPEERMFQLLYGGSQPNSTENQTSLSDDAPDPVQPVARNTQVFVTDSYSSMAARFRTRNQCGHASDSTVQDMLYGRGSGPACRDSEWEMKKAADDAQLDAVECAQPDAYAFYHEALEPTDSKTGLPKFSKEFPSLSEPPLVNPYRNRMGHVESTRSMRTVVRCATELNRMPLQVMLNRVVLHPLFAYIREVDRAVCNHFLYDLHLMNHFHCLRQLYFLEHGEFAQSLLDELFGKVDGPLSGRSDVYDSVFLRGLMQRVLRKFARECRTDDFNERDSSIDVDLDYSRACFSEDCPIDLVTTSGNPNTTVEDVVDPRRALAFEHLSVLYVAPWPVNIILRETVLLKYNCVFRQLVRIKFAVWALNSCYHHLRERRTVAESLDRAGQWTQQSESQFHQTSVWLHEMNQVMRGLETYLAHQAVKASWSKFMKRLIGFNPDNVESLSLSSSSSQSAVIENLDQLISVHEAYVDDVLRNCLLDSSYSEIQQVICGLLSCVYWFYKVLSTGSWLSRTSLITGQLNSTGWAQLQAAHASFVQHTRFLRRRVGCMLSTSRTDPSTSLSQLVLALGINDFYNVRIGDLQSAQKNSSHRDNFADQLNTRRA</sequence>
<dbReference type="GO" id="GO:0051225">
    <property type="term" value="P:spindle assembly"/>
    <property type="evidence" value="ECO:0007669"/>
    <property type="project" value="TreeGrafter"/>
</dbReference>
<keyword evidence="6" id="KW-0175">Coiled coil</keyword>
<comment type="caution">
    <text evidence="9">The sequence shown here is derived from an EMBL/GenBank/DDBJ whole genome shotgun (WGS) entry which is preliminary data.</text>
</comment>
<dbReference type="GO" id="GO:0007020">
    <property type="term" value="P:microtubule nucleation"/>
    <property type="evidence" value="ECO:0007669"/>
    <property type="project" value="InterPro"/>
</dbReference>
<evidence type="ECO:0000259" key="8">
    <source>
        <dbReference type="Pfam" id="PF04130"/>
    </source>
</evidence>
<organism evidence="9 10">
    <name type="scientific">Fasciola hepatica</name>
    <name type="common">Liver fluke</name>
    <dbReference type="NCBI Taxonomy" id="6192"/>
    <lineage>
        <taxon>Eukaryota</taxon>
        <taxon>Metazoa</taxon>
        <taxon>Spiralia</taxon>
        <taxon>Lophotrochozoa</taxon>
        <taxon>Platyhelminthes</taxon>
        <taxon>Trematoda</taxon>
        <taxon>Digenea</taxon>
        <taxon>Plagiorchiida</taxon>
        <taxon>Echinostomata</taxon>
        <taxon>Echinostomatoidea</taxon>
        <taxon>Fasciolidae</taxon>
        <taxon>Fasciola</taxon>
    </lineage>
</organism>
<evidence type="ECO:0000256" key="1">
    <source>
        <dbReference type="ARBA" id="ARBA00010337"/>
    </source>
</evidence>
<feature type="coiled-coil region" evidence="6">
    <location>
        <begin position="134"/>
        <end position="161"/>
    </location>
</feature>
<keyword evidence="4 5" id="KW-0206">Cytoskeleton</keyword>
<comment type="similarity">
    <text evidence="1 5">Belongs to the TUBGCP family.</text>
</comment>
<dbReference type="GO" id="GO:0051321">
    <property type="term" value="P:meiotic cell cycle"/>
    <property type="evidence" value="ECO:0007669"/>
    <property type="project" value="TreeGrafter"/>
</dbReference>
<name>A0A4E0RYN2_FASHE</name>
<dbReference type="PANTHER" id="PTHR19302:SF70">
    <property type="entry name" value="GAMMA-TUBULIN COMPLEX COMPONENT 6"/>
    <property type="match status" value="1"/>
</dbReference>
<feature type="domain" description="Gamma tubulin complex component C-terminal" evidence="8">
    <location>
        <begin position="457"/>
        <end position="823"/>
    </location>
</feature>
<evidence type="ECO:0000256" key="4">
    <source>
        <dbReference type="ARBA" id="ARBA00023212"/>
    </source>
</evidence>
<feature type="compositionally biased region" description="Polar residues" evidence="7">
    <location>
        <begin position="266"/>
        <end position="278"/>
    </location>
</feature>